<keyword evidence="1" id="KW-0812">Transmembrane</keyword>
<feature type="transmembrane region" description="Helical" evidence="1">
    <location>
        <begin position="405"/>
        <end position="427"/>
    </location>
</feature>
<comment type="caution">
    <text evidence="3">The sequence shown here is derived from an EMBL/GenBank/DDBJ whole genome shotgun (WGS) entry which is preliminary data.</text>
</comment>
<dbReference type="AlphaFoldDB" id="A0A812KKZ7"/>
<keyword evidence="4" id="KW-1185">Reference proteome</keyword>
<evidence type="ECO:0000256" key="1">
    <source>
        <dbReference type="SAM" id="Phobius"/>
    </source>
</evidence>
<accession>A0A812KKZ7</accession>
<dbReference type="InterPro" id="IPR035897">
    <property type="entry name" value="Toll_tir_struct_dom_sf"/>
</dbReference>
<feature type="signal peptide" evidence="2">
    <location>
        <begin position="1"/>
        <end position="16"/>
    </location>
</feature>
<dbReference type="EMBL" id="CAJNDS010000657">
    <property type="protein sequence ID" value="CAE7225862.1"/>
    <property type="molecule type" value="Genomic_DNA"/>
</dbReference>
<reference evidence="3" key="1">
    <citation type="submission" date="2021-02" db="EMBL/GenBank/DDBJ databases">
        <authorList>
            <person name="Dougan E. K."/>
            <person name="Rhodes N."/>
            <person name="Thang M."/>
            <person name="Chan C."/>
        </authorList>
    </citation>
    <scope>NUCLEOTIDE SEQUENCE</scope>
</reference>
<keyword evidence="1" id="KW-0472">Membrane</keyword>
<gene>
    <name evidence="3" type="ORF">SNAT2548_LOCUS8747</name>
</gene>
<feature type="chain" id="PRO_5032726549" description="TIR domain-containing protein" evidence="2">
    <location>
        <begin position="17"/>
        <end position="448"/>
    </location>
</feature>
<keyword evidence="1" id="KW-1133">Transmembrane helix</keyword>
<protein>
    <recommendedName>
        <fullName evidence="5">TIR domain-containing protein</fullName>
    </recommendedName>
</protein>
<feature type="transmembrane region" description="Helical" evidence="1">
    <location>
        <begin position="365"/>
        <end position="385"/>
    </location>
</feature>
<feature type="transmembrane region" description="Helical" evidence="1">
    <location>
        <begin position="328"/>
        <end position="353"/>
    </location>
</feature>
<evidence type="ECO:0008006" key="5">
    <source>
        <dbReference type="Google" id="ProtNLM"/>
    </source>
</evidence>
<sequence length="448" mass="50217">MAVFFVLFLFGHTVSCGHRKLWLDKLCIPQSDESVKEMFVRSLPDFVRRSSHMVVLWDESYFERLWCNLEFAMFIKTRVDDSSRALAVVPVWLPPWLLLTMLLDWVSVRFLVLPVETLAQSLPGYQALGAPSSHFDSFMQSVCYNWANAVAYLPAALATAISFRFKLAQHGFMLDQLADFDVRAAKCSVHADRAMLESEIAELYDEIGSLPETVVLASSSVYMDSREVQQERERLLEEAVVLRSPQVRPLTSFPSHAECLELFNADVRGPLRTAILAHSGGATDLPLGVCMLASLPLWLFLLSCSFLLCDGFGTCDDALEYEGYPSFLALYAADCGYIFFYAISVSTIFPCLLRILNWGLSMATCWALRAVVTFLGALLTYVYIFTLLGATNGCVMALVVKGPTFSWLLLLSFFSAVSVGQWLMFFFPDRRSLPTLAQSSRCLTCFGR</sequence>
<name>A0A812KKZ7_9DINO</name>
<keyword evidence="2" id="KW-0732">Signal</keyword>
<evidence type="ECO:0000313" key="3">
    <source>
        <dbReference type="EMBL" id="CAE7225862.1"/>
    </source>
</evidence>
<dbReference type="Gene3D" id="3.40.50.10140">
    <property type="entry name" value="Toll/interleukin-1 receptor homology (TIR) domain"/>
    <property type="match status" value="1"/>
</dbReference>
<proteinExistence type="predicted"/>
<dbReference type="OrthoDB" id="426981at2759"/>
<organism evidence="3 4">
    <name type="scientific">Symbiodinium natans</name>
    <dbReference type="NCBI Taxonomy" id="878477"/>
    <lineage>
        <taxon>Eukaryota</taxon>
        <taxon>Sar</taxon>
        <taxon>Alveolata</taxon>
        <taxon>Dinophyceae</taxon>
        <taxon>Suessiales</taxon>
        <taxon>Symbiodiniaceae</taxon>
        <taxon>Symbiodinium</taxon>
    </lineage>
</organism>
<dbReference type="SUPFAM" id="SSF52200">
    <property type="entry name" value="Toll/Interleukin receptor TIR domain"/>
    <property type="match status" value="1"/>
</dbReference>
<evidence type="ECO:0000313" key="4">
    <source>
        <dbReference type="Proteomes" id="UP000604046"/>
    </source>
</evidence>
<evidence type="ECO:0000256" key="2">
    <source>
        <dbReference type="SAM" id="SignalP"/>
    </source>
</evidence>
<dbReference type="Proteomes" id="UP000604046">
    <property type="component" value="Unassembled WGS sequence"/>
</dbReference>